<evidence type="ECO:0000313" key="1">
    <source>
        <dbReference type="EMBL" id="PVX50875.1"/>
    </source>
</evidence>
<keyword evidence="1" id="KW-0449">Lipoprotein</keyword>
<comment type="caution">
    <text evidence="1">The sequence shown here is derived from an EMBL/GenBank/DDBJ whole genome shotgun (WGS) entry which is preliminary data.</text>
</comment>
<dbReference type="Pfam" id="PF04170">
    <property type="entry name" value="NlpE"/>
    <property type="match status" value="1"/>
</dbReference>
<dbReference type="OrthoDB" id="5348860at2"/>
<sequence>MKKLVLALAFSTLLLVGCKKDNEKKVVTDDGTVATITTEDAAEAWEGDYKGTFPCADCEGIEVELELNDDYTYEKEETYLGNEDKEFKSEGTFTIENGVLILKDARGEVEKYELGKDQLTLLDKDGNKTEGELANQYVLKKEAF</sequence>
<protein>
    <submittedName>
        <fullName evidence="1">Putative lipoprotein NlpE involved in copper resistance</fullName>
    </submittedName>
</protein>
<keyword evidence="2" id="KW-1185">Reference proteome</keyword>
<reference evidence="1 2" key="1">
    <citation type="submission" date="2018-05" db="EMBL/GenBank/DDBJ databases">
        <title>Genomic Encyclopedia of Type Strains, Phase IV (KMG-IV): sequencing the most valuable type-strain genomes for metagenomic binning, comparative biology and taxonomic classification.</title>
        <authorList>
            <person name="Goeker M."/>
        </authorList>
    </citation>
    <scope>NUCLEOTIDE SEQUENCE [LARGE SCALE GENOMIC DNA]</scope>
    <source>
        <strain evidence="1 2">DSM 28579</strain>
    </source>
</reference>
<dbReference type="RefSeq" id="WP_116496641.1">
    <property type="nucleotide sequence ID" value="NZ_QENZ01000004.1"/>
</dbReference>
<dbReference type="PROSITE" id="PS51257">
    <property type="entry name" value="PROKAR_LIPOPROTEIN"/>
    <property type="match status" value="1"/>
</dbReference>
<proteinExistence type="predicted"/>
<dbReference type="Proteomes" id="UP000251835">
    <property type="component" value="Unassembled WGS sequence"/>
</dbReference>
<dbReference type="EMBL" id="QENZ01000004">
    <property type="protein sequence ID" value="PVX50875.1"/>
    <property type="molecule type" value="Genomic_DNA"/>
</dbReference>
<evidence type="ECO:0000313" key="2">
    <source>
        <dbReference type="Proteomes" id="UP000251835"/>
    </source>
</evidence>
<dbReference type="Gene3D" id="2.40.128.640">
    <property type="match status" value="1"/>
</dbReference>
<dbReference type="AlphaFoldDB" id="A0A7L4UP33"/>
<dbReference type="InterPro" id="IPR007298">
    <property type="entry name" value="Cu-R_lipoprotein_NlpE"/>
</dbReference>
<accession>A0A7L4UP33</accession>
<organism evidence="1 2">
    <name type="scientific">Balneicella halophila</name>
    <dbReference type="NCBI Taxonomy" id="1537566"/>
    <lineage>
        <taxon>Bacteria</taxon>
        <taxon>Pseudomonadati</taxon>
        <taxon>Bacteroidota</taxon>
        <taxon>Bacteroidia</taxon>
        <taxon>Bacteroidales</taxon>
        <taxon>Balneicellaceae</taxon>
        <taxon>Balneicella</taxon>
    </lineage>
</organism>
<name>A0A7L4UP33_BALHA</name>
<gene>
    <name evidence="1" type="ORF">C7377_1196</name>
</gene>